<dbReference type="RefSeq" id="WP_225420207.1">
    <property type="nucleotide sequence ID" value="NZ_JBHTOH010000086.1"/>
</dbReference>
<comment type="caution">
    <text evidence="1">The sequence shown here is derived from an EMBL/GenBank/DDBJ whole genome shotgun (WGS) entry which is preliminary data.</text>
</comment>
<evidence type="ECO:0000313" key="1">
    <source>
        <dbReference type="EMBL" id="MFD1411709.1"/>
    </source>
</evidence>
<accession>A0ABW4BP49</accession>
<keyword evidence="2" id="KW-1185">Reference proteome</keyword>
<proteinExistence type="predicted"/>
<protein>
    <submittedName>
        <fullName evidence="1">Uncharacterized protein</fullName>
    </submittedName>
</protein>
<evidence type="ECO:0000313" key="2">
    <source>
        <dbReference type="Proteomes" id="UP001597191"/>
    </source>
</evidence>
<name>A0ABW4BP49_9LACO</name>
<sequence length="270" mass="29847">MDKKALKAMVEHPEYLMNSERVGLKQRIQKQTITKDEIKDATIETAKSQGRSIVSHIVDMNIGDILLDVIETGDRLKSNLDDAKKAALISEYLQKVDNQEQGLLKLADLITDPYGLSIYSKITALLSDSPFDDDLISILSEYLAKLSNEQNLGEAFSKSKTILNLIDKVSPLALIVLKNYRSWPIIPSPQNSISIGGVVQGDNSALVAKSFSTISVLQNVEESSIQMAILDLQVNGMAQFVQGINQLNNRQMYMERPTETGFMVADAINS</sequence>
<reference evidence="2" key="1">
    <citation type="journal article" date="2019" name="Int. J. Syst. Evol. Microbiol.">
        <title>The Global Catalogue of Microorganisms (GCM) 10K type strain sequencing project: providing services to taxonomists for standard genome sequencing and annotation.</title>
        <authorList>
            <consortium name="The Broad Institute Genomics Platform"/>
            <consortium name="The Broad Institute Genome Sequencing Center for Infectious Disease"/>
            <person name="Wu L."/>
            <person name="Ma J."/>
        </authorList>
    </citation>
    <scope>NUCLEOTIDE SEQUENCE [LARGE SCALE GENOMIC DNA]</scope>
    <source>
        <strain evidence="2">CCM 8937</strain>
    </source>
</reference>
<dbReference type="EMBL" id="JBHTOH010000086">
    <property type="protein sequence ID" value="MFD1411709.1"/>
    <property type="molecule type" value="Genomic_DNA"/>
</dbReference>
<gene>
    <name evidence="1" type="ORF">ACFQ4R_08945</name>
</gene>
<dbReference type="Proteomes" id="UP001597191">
    <property type="component" value="Unassembled WGS sequence"/>
</dbReference>
<organism evidence="1 2">
    <name type="scientific">Lapidilactobacillus gannanensis</name>
    <dbReference type="NCBI Taxonomy" id="2486002"/>
    <lineage>
        <taxon>Bacteria</taxon>
        <taxon>Bacillati</taxon>
        <taxon>Bacillota</taxon>
        <taxon>Bacilli</taxon>
        <taxon>Lactobacillales</taxon>
        <taxon>Lactobacillaceae</taxon>
        <taxon>Lapidilactobacillus</taxon>
    </lineage>
</organism>